<evidence type="ECO:0000256" key="5">
    <source>
        <dbReference type="RuleBase" id="RU000660"/>
    </source>
</evidence>
<dbReference type="PANTHER" id="PTHR14413">
    <property type="entry name" value="RIBOSOMAL PROTEIN L17"/>
    <property type="match status" value="1"/>
</dbReference>
<dbReference type="FunFam" id="3.90.1030.10:FF:000001">
    <property type="entry name" value="50S ribosomal protein L17"/>
    <property type="match status" value="1"/>
</dbReference>
<keyword evidence="8" id="KW-1185">Reference proteome</keyword>
<accession>A0A6N9TJB0</accession>
<protein>
    <recommendedName>
        <fullName evidence="4">Large ribosomal subunit protein bL17</fullName>
    </recommendedName>
</protein>
<feature type="compositionally biased region" description="Low complexity" evidence="6">
    <location>
        <begin position="144"/>
        <end position="172"/>
    </location>
</feature>
<keyword evidence="3 4" id="KW-0687">Ribonucleoprotein</keyword>
<sequence>MRHRRRTRRLGRSMAHREAMLRNMVTSLLEHGRVVTTVTRAKELRRVADRMVTLAKDGGLHARRQAQAVVRDKDVVARLFGEWRQQMADRSGGYTRVIRLGPRRGDAAMTAVVEMVTEPLEKPTKKKARSKKGGGGQRARKAAVEAAAPVEGESSSPEAAAPAEEATAPEAEAPAKEDTPPEEPAE</sequence>
<comment type="similarity">
    <text evidence="1 4 5">Belongs to the bacterial ribosomal protein bL17 family.</text>
</comment>
<dbReference type="Gene3D" id="3.90.1030.10">
    <property type="entry name" value="Ribosomal protein L17"/>
    <property type="match status" value="1"/>
</dbReference>
<dbReference type="GO" id="GO:0003735">
    <property type="term" value="F:structural constituent of ribosome"/>
    <property type="evidence" value="ECO:0007669"/>
    <property type="project" value="InterPro"/>
</dbReference>
<organism evidence="7 8">
    <name type="scientific">Dissulfurirhabdus thermomarina</name>
    <dbReference type="NCBI Taxonomy" id="1765737"/>
    <lineage>
        <taxon>Bacteria</taxon>
        <taxon>Deltaproteobacteria</taxon>
        <taxon>Dissulfurirhabdaceae</taxon>
        <taxon>Dissulfurirhabdus</taxon>
    </lineage>
</organism>
<dbReference type="HAMAP" id="MF_01368">
    <property type="entry name" value="Ribosomal_bL17"/>
    <property type="match status" value="1"/>
</dbReference>
<dbReference type="EMBL" id="JAAGRR010000002">
    <property type="protein sequence ID" value="NDY41335.1"/>
    <property type="molecule type" value="Genomic_DNA"/>
</dbReference>
<dbReference type="RefSeq" id="WP_163297495.1">
    <property type="nucleotide sequence ID" value="NZ_JAAGRR010000002.1"/>
</dbReference>
<evidence type="ECO:0000256" key="4">
    <source>
        <dbReference type="HAMAP-Rule" id="MF_01368"/>
    </source>
</evidence>
<reference evidence="7 8" key="1">
    <citation type="submission" date="2020-02" db="EMBL/GenBank/DDBJ databases">
        <title>Comparative genomics of sulfur disproportionating microorganisms.</title>
        <authorList>
            <person name="Ward L.M."/>
            <person name="Bertran E."/>
            <person name="Johnston D.T."/>
        </authorList>
    </citation>
    <scope>NUCLEOTIDE SEQUENCE [LARGE SCALE GENOMIC DNA]</scope>
    <source>
        <strain evidence="7 8">DSM 100025</strain>
    </source>
</reference>
<dbReference type="InterPro" id="IPR036373">
    <property type="entry name" value="Ribosomal_bL17_sf"/>
</dbReference>
<evidence type="ECO:0000256" key="2">
    <source>
        <dbReference type="ARBA" id="ARBA00022980"/>
    </source>
</evidence>
<evidence type="ECO:0000256" key="6">
    <source>
        <dbReference type="SAM" id="MobiDB-lite"/>
    </source>
</evidence>
<dbReference type="Pfam" id="PF01196">
    <property type="entry name" value="Ribosomal_L17"/>
    <property type="match status" value="1"/>
</dbReference>
<dbReference type="SUPFAM" id="SSF64263">
    <property type="entry name" value="Prokaryotic ribosomal protein L17"/>
    <property type="match status" value="1"/>
</dbReference>
<comment type="caution">
    <text evidence="7">The sequence shown here is derived from an EMBL/GenBank/DDBJ whole genome shotgun (WGS) entry which is preliminary data.</text>
</comment>
<proteinExistence type="inferred from homology"/>
<dbReference type="NCBIfam" id="TIGR00059">
    <property type="entry name" value="L17"/>
    <property type="match status" value="1"/>
</dbReference>
<feature type="region of interest" description="Disordered" evidence="6">
    <location>
        <begin position="118"/>
        <end position="186"/>
    </location>
</feature>
<dbReference type="GO" id="GO:0022625">
    <property type="term" value="C:cytosolic large ribosomal subunit"/>
    <property type="evidence" value="ECO:0007669"/>
    <property type="project" value="TreeGrafter"/>
</dbReference>
<dbReference type="AlphaFoldDB" id="A0A6N9TJB0"/>
<dbReference type="PANTHER" id="PTHR14413:SF16">
    <property type="entry name" value="LARGE RIBOSOMAL SUBUNIT PROTEIN BL17M"/>
    <property type="match status" value="1"/>
</dbReference>
<comment type="subunit">
    <text evidence="4">Part of the 50S ribosomal subunit. Contacts protein L32.</text>
</comment>
<keyword evidence="2 4" id="KW-0689">Ribosomal protein</keyword>
<evidence type="ECO:0000313" key="8">
    <source>
        <dbReference type="Proteomes" id="UP000469346"/>
    </source>
</evidence>
<dbReference type="GO" id="GO:0006412">
    <property type="term" value="P:translation"/>
    <property type="evidence" value="ECO:0007669"/>
    <property type="project" value="UniProtKB-UniRule"/>
</dbReference>
<dbReference type="Proteomes" id="UP000469346">
    <property type="component" value="Unassembled WGS sequence"/>
</dbReference>
<evidence type="ECO:0000256" key="1">
    <source>
        <dbReference type="ARBA" id="ARBA00008777"/>
    </source>
</evidence>
<name>A0A6N9TJB0_DISTH</name>
<evidence type="ECO:0000256" key="3">
    <source>
        <dbReference type="ARBA" id="ARBA00023274"/>
    </source>
</evidence>
<evidence type="ECO:0000313" key="7">
    <source>
        <dbReference type="EMBL" id="NDY41335.1"/>
    </source>
</evidence>
<gene>
    <name evidence="4 7" type="primary">rplQ</name>
    <name evidence="7" type="ORF">G3N55_00525</name>
</gene>
<dbReference type="InterPro" id="IPR000456">
    <property type="entry name" value="Ribosomal_bL17"/>
</dbReference>